<dbReference type="RefSeq" id="WP_173272758.1">
    <property type="nucleotide sequence ID" value="NZ_AP021889.1"/>
</dbReference>
<dbReference type="InterPro" id="IPR025427">
    <property type="entry name" value="DUF4160"/>
</dbReference>
<protein>
    <recommendedName>
        <fullName evidence="3">Transcriptional regulator</fullName>
    </recommendedName>
</protein>
<dbReference type="KEGG" id="tse:THMIRHAS_16600"/>
<dbReference type="Pfam" id="PF13711">
    <property type="entry name" value="DUF4160"/>
    <property type="match status" value="1"/>
</dbReference>
<accession>A0A6F8PW73</accession>
<dbReference type="AlphaFoldDB" id="A0A6F8PW73"/>
<reference evidence="2" key="1">
    <citation type="submission" date="2019-11" db="EMBL/GenBank/DDBJ databases">
        <title>Isolation and characterization of two novel species in the genus Thiomicrorhabdus.</title>
        <authorList>
            <person name="Mochizuki J."/>
            <person name="Kojima H."/>
            <person name="Fukui M."/>
        </authorList>
    </citation>
    <scope>NUCLEOTIDE SEQUENCE [LARGE SCALE GENOMIC DNA]</scope>
    <source>
        <strain evidence="2">aks77</strain>
    </source>
</reference>
<sequence>MPTISTFYGIIIQMFYGDHAPPHIHVKYSGHEAVVDFQKMEIIKGSLPRRAANLVLDWVELHQTELMEDWELCSNHQAPKPIAPLE</sequence>
<gene>
    <name evidence="1" type="ORF">THMIRHAS_16600</name>
</gene>
<dbReference type="EMBL" id="AP021889">
    <property type="protein sequence ID" value="BBP46287.1"/>
    <property type="molecule type" value="Genomic_DNA"/>
</dbReference>
<keyword evidence="2" id="KW-1185">Reference proteome</keyword>
<name>A0A6F8PW73_9GAMM</name>
<evidence type="ECO:0000313" key="2">
    <source>
        <dbReference type="Proteomes" id="UP000501726"/>
    </source>
</evidence>
<dbReference type="Proteomes" id="UP000501726">
    <property type="component" value="Chromosome"/>
</dbReference>
<proteinExistence type="predicted"/>
<evidence type="ECO:0008006" key="3">
    <source>
        <dbReference type="Google" id="ProtNLM"/>
    </source>
</evidence>
<evidence type="ECO:0000313" key="1">
    <source>
        <dbReference type="EMBL" id="BBP46287.1"/>
    </source>
</evidence>
<organism evidence="1 2">
    <name type="scientific">Thiosulfatimonas sediminis</name>
    <dbReference type="NCBI Taxonomy" id="2675054"/>
    <lineage>
        <taxon>Bacteria</taxon>
        <taxon>Pseudomonadati</taxon>
        <taxon>Pseudomonadota</taxon>
        <taxon>Gammaproteobacteria</taxon>
        <taxon>Thiotrichales</taxon>
        <taxon>Piscirickettsiaceae</taxon>
        <taxon>Thiosulfatimonas</taxon>
    </lineage>
</organism>